<reference evidence="1" key="1">
    <citation type="submission" date="2020-05" db="EMBL/GenBank/DDBJ databases">
        <title>Large-scale comparative analyses of tick genomes elucidate their genetic diversity and vector capacities.</title>
        <authorList>
            <person name="Jia N."/>
            <person name="Wang J."/>
            <person name="Shi W."/>
            <person name="Du L."/>
            <person name="Sun Y."/>
            <person name="Zhan W."/>
            <person name="Jiang J."/>
            <person name="Wang Q."/>
            <person name="Zhang B."/>
            <person name="Ji P."/>
            <person name="Sakyi L.B."/>
            <person name="Cui X."/>
            <person name="Yuan T."/>
            <person name="Jiang B."/>
            <person name="Yang W."/>
            <person name="Lam T.T.-Y."/>
            <person name="Chang Q."/>
            <person name="Ding S."/>
            <person name="Wang X."/>
            <person name="Zhu J."/>
            <person name="Ruan X."/>
            <person name="Zhao L."/>
            <person name="Wei J."/>
            <person name="Que T."/>
            <person name="Du C."/>
            <person name="Cheng J."/>
            <person name="Dai P."/>
            <person name="Han X."/>
            <person name="Huang E."/>
            <person name="Gao Y."/>
            <person name="Liu J."/>
            <person name="Shao H."/>
            <person name="Ye R."/>
            <person name="Li L."/>
            <person name="Wei W."/>
            <person name="Wang X."/>
            <person name="Wang C."/>
            <person name="Yang T."/>
            <person name="Huo Q."/>
            <person name="Li W."/>
            <person name="Guo W."/>
            <person name="Chen H."/>
            <person name="Zhou L."/>
            <person name="Ni X."/>
            <person name="Tian J."/>
            <person name="Zhou Y."/>
            <person name="Sheng Y."/>
            <person name="Liu T."/>
            <person name="Pan Y."/>
            <person name="Xia L."/>
            <person name="Li J."/>
            <person name="Zhao F."/>
            <person name="Cao W."/>
        </authorList>
    </citation>
    <scope>NUCLEOTIDE SEQUENCE</scope>
    <source>
        <strain evidence="1">Hyas-2018</strain>
    </source>
</reference>
<keyword evidence="2" id="KW-1185">Reference proteome</keyword>
<proteinExistence type="predicted"/>
<evidence type="ECO:0000313" key="1">
    <source>
        <dbReference type="EMBL" id="KAH6948687.1"/>
    </source>
</evidence>
<dbReference type="Proteomes" id="UP000821845">
    <property type="component" value="Chromosome 1"/>
</dbReference>
<accession>A0ACB7TQR5</accession>
<comment type="caution">
    <text evidence="1">The sequence shown here is derived from an EMBL/GenBank/DDBJ whole genome shotgun (WGS) entry which is preliminary data.</text>
</comment>
<dbReference type="EMBL" id="CM023481">
    <property type="protein sequence ID" value="KAH6948687.1"/>
    <property type="molecule type" value="Genomic_DNA"/>
</dbReference>
<organism evidence="1 2">
    <name type="scientific">Hyalomma asiaticum</name>
    <name type="common">Tick</name>
    <dbReference type="NCBI Taxonomy" id="266040"/>
    <lineage>
        <taxon>Eukaryota</taxon>
        <taxon>Metazoa</taxon>
        <taxon>Ecdysozoa</taxon>
        <taxon>Arthropoda</taxon>
        <taxon>Chelicerata</taxon>
        <taxon>Arachnida</taxon>
        <taxon>Acari</taxon>
        <taxon>Parasitiformes</taxon>
        <taxon>Ixodida</taxon>
        <taxon>Ixodoidea</taxon>
        <taxon>Ixodidae</taxon>
        <taxon>Hyalomminae</taxon>
        <taxon>Hyalomma</taxon>
    </lineage>
</organism>
<name>A0ACB7TQR5_HYAAI</name>
<evidence type="ECO:0000313" key="2">
    <source>
        <dbReference type="Proteomes" id="UP000821845"/>
    </source>
</evidence>
<sequence length="133" mass="14518">MTDVPATKTKGVARELPVAVLHLSISTRLYQSQQGCTIAGVIHDVDMDIDDELPSLIFSAMHITDIHRFGWSRSRSTLARAQQPLLPEESVQGRIAQETATAPPDASCLKNTKESTIWPCLPPHSAEVQSSQS</sequence>
<protein>
    <submittedName>
        <fullName evidence="1">Uncharacterized protein</fullName>
    </submittedName>
</protein>
<gene>
    <name evidence="1" type="ORF">HPB50_025860</name>
</gene>